<gene>
    <name evidence="1" type="ORF">SCUD_LOCUS814</name>
</gene>
<dbReference type="EMBL" id="UZAK01000600">
    <property type="protein sequence ID" value="VDO63966.1"/>
    <property type="molecule type" value="Genomic_DNA"/>
</dbReference>
<reference evidence="3" key="1">
    <citation type="submission" date="2016-06" db="UniProtKB">
        <authorList>
            <consortium name="WormBaseParasite"/>
        </authorList>
    </citation>
    <scope>IDENTIFICATION</scope>
</reference>
<keyword evidence="2" id="KW-1185">Reference proteome</keyword>
<protein>
    <submittedName>
        <fullName evidence="3">Ovule protein</fullName>
    </submittedName>
</protein>
<organism evidence="3">
    <name type="scientific">Schistosoma curassoni</name>
    <dbReference type="NCBI Taxonomy" id="6186"/>
    <lineage>
        <taxon>Eukaryota</taxon>
        <taxon>Metazoa</taxon>
        <taxon>Spiralia</taxon>
        <taxon>Lophotrochozoa</taxon>
        <taxon>Platyhelminthes</taxon>
        <taxon>Trematoda</taxon>
        <taxon>Digenea</taxon>
        <taxon>Strigeidida</taxon>
        <taxon>Schistosomatoidea</taxon>
        <taxon>Schistosomatidae</taxon>
        <taxon>Schistosoma</taxon>
    </lineage>
</organism>
<reference evidence="1 2" key="2">
    <citation type="submission" date="2018-11" db="EMBL/GenBank/DDBJ databases">
        <authorList>
            <consortium name="Pathogen Informatics"/>
        </authorList>
    </citation>
    <scope>NUCLEOTIDE SEQUENCE [LARGE SCALE GENOMIC DNA]</scope>
    <source>
        <strain evidence="1">Dakar</strain>
        <strain evidence="2">Dakar, Senegal</strain>
    </source>
</reference>
<sequence>MDLPLKVSNTLYSFSCLYTDVRRAFIIMNFRYLDVSKILTYSLSGCMHRARLLTRVQGVVVQAIIEVSGSLSNGKLTIIAGS</sequence>
<dbReference type="AlphaFoldDB" id="A0A183JDQ1"/>
<evidence type="ECO:0000313" key="3">
    <source>
        <dbReference type="WBParaSite" id="SCUD_0000081301-mRNA-1"/>
    </source>
</evidence>
<accession>A0A183JDQ1</accession>
<evidence type="ECO:0000313" key="2">
    <source>
        <dbReference type="Proteomes" id="UP000279833"/>
    </source>
</evidence>
<dbReference type="WBParaSite" id="SCUD_0000081301-mRNA-1">
    <property type="protein sequence ID" value="SCUD_0000081301-mRNA-1"/>
    <property type="gene ID" value="SCUD_0000081301"/>
</dbReference>
<name>A0A183JDQ1_9TREM</name>
<evidence type="ECO:0000313" key="1">
    <source>
        <dbReference type="EMBL" id="VDO63966.1"/>
    </source>
</evidence>
<dbReference type="Proteomes" id="UP000279833">
    <property type="component" value="Unassembled WGS sequence"/>
</dbReference>
<proteinExistence type="predicted"/>